<evidence type="ECO:0000313" key="1">
    <source>
        <dbReference type="EMBL" id="HDX31674.1"/>
    </source>
</evidence>
<dbReference type="InterPro" id="IPR009057">
    <property type="entry name" value="Homeodomain-like_sf"/>
</dbReference>
<dbReference type="EMBL" id="DSMG01000092">
    <property type="protein sequence ID" value="HDX31674.1"/>
    <property type="molecule type" value="Genomic_DNA"/>
</dbReference>
<name>A0A7C1FIV1_9CHLR</name>
<sequence length="154" mass="18270">MALYTRKLKQHERKIIENHLQAPEEDLPVHRLKIIMLSAAGKRVPEISEEVHLHPINVRKWIHRFNRYGLDGLRSGKSPGRPPVFTEEQRNRIVAIASTNPRLLGLHYSRWSLQRLRRYLIEHKIVENISVETIRQILQAQDSFTLHRRKRVTK</sequence>
<dbReference type="AlphaFoldDB" id="A0A7C1FIV1"/>
<dbReference type="SUPFAM" id="SSF46689">
    <property type="entry name" value="Homeodomain-like"/>
    <property type="match status" value="1"/>
</dbReference>
<reference evidence="1" key="1">
    <citation type="journal article" date="2020" name="mSystems">
        <title>Genome- and Community-Level Interaction Insights into Carbon Utilization and Element Cycling Functions of Hydrothermarchaeota in Hydrothermal Sediment.</title>
        <authorList>
            <person name="Zhou Z."/>
            <person name="Liu Y."/>
            <person name="Xu W."/>
            <person name="Pan J."/>
            <person name="Luo Z.H."/>
            <person name="Li M."/>
        </authorList>
    </citation>
    <scope>NUCLEOTIDE SEQUENCE [LARGE SCALE GENOMIC DNA]</scope>
    <source>
        <strain evidence="1">SpSt-289</strain>
    </source>
</reference>
<accession>A0A7C1FIV1</accession>
<protein>
    <submittedName>
        <fullName evidence="1">Helix-turn-helix domain-containing protein</fullName>
    </submittedName>
</protein>
<gene>
    <name evidence="1" type="ORF">ENQ20_09300</name>
</gene>
<comment type="caution">
    <text evidence="1">The sequence shown here is derived from an EMBL/GenBank/DDBJ whole genome shotgun (WGS) entry which is preliminary data.</text>
</comment>
<proteinExistence type="predicted"/>
<dbReference type="Pfam" id="PF13565">
    <property type="entry name" value="HTH_32"/>
    <property type="match status" value="1"/>
</dbReference>
<organism evidence="1">
    <name type="scientific">Caldilinea aerophila</name>
    <dbReference type="NCBI Taxonomy" id="133453"/>
    <lineage>
        <taxon>Bacteria</taxon>
        <taxon>Bacillati</taxon>
        <taxon>Chloroflexota</taxon>
        <taxon>Caldilineae</taxon>
        <taxon>Caldilineales</taxon>
        <taxon>Caldilineaceae</taxon>
        <taxon>Caldilinea</taxon>
    </lineage>
</organism>
<dbReference type="OMA" id="GHHRISF"/>